<accession>A0A934V7Z3</accession>
<feature type="domain" description="HTH marR-type" evidence="1">
    <location>
        <begin position="1"/>
        <end position="59"/>
    </location>
</feature>
<evidence type="ECO:0000259" key="1">
    <source>
        <dbReference type="PROSITE" id="PS50995"/>
    </source>
</evidence>
<evidence type="ECO:0000313" key="3">
    <source>
        <dbReference type="Proteomes" id="UP000635245"/>
    </source>
</evidence>
<comment type="caution">
    <text evidence="2">The sequence shown here is derived from an EMBL/GenBank/DDBJ whole genome shotgun (WGS) entry which is preliminary data.</text>
</comment>
<dbReference type="GO" id="GO:0003700">
    <property type="term" value="F:DNA-binding transcription factor activity"/>
    <property type="evidence" value="ECO:0007669"/>
    <property type="project" value="InterPro"/>
</dbReference>
<dbReference type="SUPFAM" id="SSF46785">
    <property type="entry name" value="Winged helix' DNA-binding domain"/>
    <property type="match status" value="1"/>
</dbReference>
<dbReference type="InterPro" id="IPR000835">
    <property type="entry name" value="HTH_MarR-typ"/>
</dbReference>
<name>A0A934V7Z3_9PSEU</name>
<dbReference type="InterPro" id="IPR036390">
    <property type="entry name" value="WH_DNA-bd_sf"/>
</dbReference>
<reference evidence="2" key="1">
    <citation type="submission" date="2020-12" db="EMBL/GenBank/DDBJ databases">
        <title>Prauserella sp. ASG 168, a novel actinomycete isolated from cave rock.</title>
        <authorList>
            <person name="Suriyachadkun C."/>
        </authorList>
    </citation>
    <scope>NUCLEOTIDE SEQUENCE</scope>
    <source>
        <strain evidence="2">ASG 168</strain>
    </source>
</reference>
<dbReference type="EMBL" id="JAENJH010000013">
    <property type="protein sequence ID" value="MBK1789117.1"/>
    <property type="molecule type" value="Genomic_DNA"/>
</dbReference>
<dbReference type="PROSITE" id="PS50995">
    <property type="entry name" value="HTH_MARR_2"/>
    <property type="match status" value="1"/>
</dbReference>
<dbReference type="RefSeq" id="WP_200325714.1">
    <property type="nucleotide sequence ID" value="NZ_JAENJH010000013.1"/>
</dbReference>
<evidence type="ECO:0000313" key="2">
    <source>
        <dbReference type="EMBL" id="MBK1789117.1"/>
    </source>
</evidence>
<dbReference type="Proteomes" id="UP000635245">
    <property type="component" value="Unassembled WGS sequence"/>
</dbReference>
<dbReference type="Gene3D" id="1.10.10.10">
    <property type="entry name" value="Winged helix-like DNA-binding domain superfamily/Winged helix DNA-binding domain"/>
    <property type="match status" value="1"/>
</dbReference>
<protein>
    <recommendedName>
        <fullName evidence="1">HTH marR-type domain-containing protein</fullName>
    </recommendedName>
</protein>
<sequence length="59" mass="6752">MRRDPHPEDRRTRLVVLTERGRDTLASAQRLAREVDDALLGELDDAERRTLEGLLARLG</sequence>
<dbReference type="AlphaFoldDB" id="A0A934V7Z3"/>
<proteinExistence type="predicted"/>
<dbReference type="InterPro" id="IPR036388">
    <property type="entry name" value="WH-like_DNA-bd_sf"/>
</dbReference>
<organism evidence="2 3">
    <name type="scientific">Prauserella cavernicola</name>
    <dbReference type="NCBI Taxonomy" id="2800127"/>
    <lineage>
        <taxon>Bacteria</taxon>
        <taxon>Bacillati</taxon>
        <taxon>Actinomycetota</taxon>
        <taxon>Actinomycetes</taxon>
        <taxon>Pseudonocardiales</taxon>
        <taxon>Pseudonocardiaceae</taxon>
        <taxon>Prauserella</taxon>
    </lineage>
</organism>
<keyword evidence="3" id="KW-1185">Reference proteome</keyword>
<gene>
    <name evidence="2" type="ORF">JHE00_32705</name>
</gene>